<comment type="caution">
    <text evidence="3">The sequence shown here is derived from an EMBL/GenBank/DDBJ whole genome shotgun (WGS) entry which is preliminary data.</text>
</comment>
<feature type="compositionally biased region" description="Acidic residues" evidence="1">
    <location>
        <begin position="129"/>
        <end position="146"/>
    </location>
</feature>
<feature type="region of interest" description="Disordered" evidence="1">
    <location>
        <begin position="928"/>
        <end position="947"/>
    </location>
</feature>
<feature type="compositionally biased region" description="Basic and acidic residues" evidence="1">
    <location>
        <begin position="82"/>
        <end position="92"/>
    </location>
</feature>
<dbReference type="Pfam" id="PF22693">
    <property type="entry name" value="MACPF_1"/>
    <property type="match status" value="1"/>
</dbReference>
<protein>
    <recommendedName>
        <fullName evidence="2">MACPF-like domain-containing protein</fullName>
    </recommendedName>
</protein>
<evidence type="ECO:0000313" key="4">
    <source>
        <dbReference type="Proteomes" id="UP000383932"/>
    </source>
</evidence>
<feature type="compositionally biased region" description="Basic and acidic residues" evidence="1">
    <location>
        <begin position="27"/>
        <end position="40"/>
    </location>
</feature>
<evidence type="ECO:0000313" key="3">
    <source>
        <dbReference type="EMBL" id="KAB5590305.1"/>
    </source>
</evidence>
<feature type="compositionally biased region" description="Low complexity" evidence="1">
    <location>
        <begin position="69"/>
        <end position="81"/>
    </location>
</feature>
<feature type="compositionally biased region" description="Basic and acidic residues" evidence="1">
    <location>
        <begin position="147"/>
        <end position="161"/>
    </location>
</feature>
<name>A0A5N5QEX8_9AGAM</name>
<organism evidence="3 4">
    <name type="scientific">Ceratobasidium theobromae</name>
    <dbReference type="NCBI Taxonomy" id="1582974"/>
    <lineage>
        <taxon>Eukaryota</taxon>
        <taxon>Fungi</taxon>
        <taxon>Dikarya</taxon>
        <taxon>Basidiomycota</taxon>
        <taxon>Agaricomycotina</taxon>
        <taxon>Agaricomycetes</taxon>
        <taxon>Cantharellales</taxon>
        <taxon>Ceratobasidiaceae</taxon>
        <taxon>Ceratobasidium</taxon>
    </lineage>
</organism>
<accession>A0A5N5QEX8</accession>
<feature type="region of interest" description="Disordered" evidence="1">
    <location>
        <begin position="129"/>
        <end position="161"/>
    </location>
</feature>
<dbReference type="Proteomes" id="UP000383932">
    <property type="component" value="Unassembled WGS sequence"/>
</dbReference>
<sequence length="1201" mass="131302">MILNQGRSLQKGQYNLSVTKSHIFNHDKNSLGMSEKDKDASASAPAGAADQKPPVNEPVVDKEKGESSSQPAGQEEQPAAEAPKKEEPKAPSKPEAPSSSVYTFLIKIIYIDIPPDEENGDGLAIAEGGEEAEAKDDDEDKDEEADKADKADKAAKSEAPPKKTVLTTIEYENLSFDDFKTKTLSSLRPRVTQATNKTFRFSDEGGAMVEEKKAFSSYFGLGAEVKPEQTKDFKVYIIPFKRDKVSAAELLDNPPFILKFVQKLKDDEVERGGTLYSNALPTPKKGDLTLRELRKHIKGMSSLSAFHQFCLEDGFVVEDSMTLKNYVSSLSNAIEGDETSKGTPAIEIYFRKPGALKKAKRKGASEEVKAFLKELDKDFKAGDKLDVERKKTLEELREDLKAEDYKLGEDLGDAAKSAGMLTEDEWKAVIRNCNLMIGWVTDVKANRLVRAPKAAFKLRDGLNLEKPSKKAIAPATKSEEADADVAEVETEVEERARAIPNFAIDDASRVEITSVTSDFQESMAKANFSASSIEASVSGGYAGISAGISASYGQEDSSKSSSSSQRSEKTLIGTYRFPRATVYLTPSDLEPTDDLKSAIKKIRLNKDIADLRQLHRDFGHLFCHKVVIGGSLQTTKISKLKQDQSESEEKSQFKASIGATVQSPVVNVEVKASHEEGSSNTQGKQESESRESLVFEATGGNTILVSDPVRWTASLADYNHWRVIDQDKISSLAEAISQIPGYSDAQMWFMQAVPSLSKYIEIPQSRTLNVRMKAVANRPELERLLGNQHYNYLGHDIEKPPELVHMGLEVNEDKLKSGIKPMIIQKGRPILDMTVFTETKHFSPSSPLFSPNNLLGNLSVKITSPPAPPAQAKPVADLATTAADLVKSAADLAKAASGMTGKEGDAAKTAADAAKTAADAAKTAAEAAKTAATEKDPVKTAGTIPLTQTSESDPLKTFKSEYLKTVWKLELPDGQILAHESRVNIKSLSSSAEPTLSVYRNQQGVYLPALNSHDGPSFWRILKNDPRSQTGDAIRDGDEIRLSWRFSDQTDGFRDFYDDTFGRRRYTNPDIDKIDENDRLFLKIPYPSFDMGNSTLVLSSAETVRPVVEMYSVLHRQGMPAGQSQLAYNLHDITFRLDSAGSDGLGEVKDYLAPNSAPDTLTIPWAPPKVEFSGSALMVANMIIPSAKSSFTAALLKAALL</sequence>
<gene>
    <name evidence="3" type="ORF">CTheo_6243</name>
</gene>
<reference evidence="3 4" key="1">
    <citation type="journal article" date="2019" name="Fungal Biol. Biotechnol.">
        <title>Draft genome sequence of fastidious pathogen Ceratobasidium theobromae, which causes vascular-streak dieback in Theobroma cacao.</title>
        <authorList>
            <person name="Ali S.S."/>
            <person name="Asman A."/>
            <person name="Shao J."/>
            <person name="Firmansyah A.P."/>
            <person name="Susilo A.W."/>
            <person name="Rosmana A."/>
            <person name="McMahon P."/>
            <person name="Junaid M."/>
            <person name="Guest D."/>
            <person name="Kheng T.Y."/>
            <person name="Meinhardt L.W."/>
            <person name="Bailey B.A."/>
        </authorList>
    </citation>
    <scope>NUCLEOTIDE SEQUENCE [LARGE SCALE GENOMIC DNA]</scope>
    <source>
        <strain evidence="3 4">CT2</strain>
    </source>
</reference>
<keyword evidence="4" id="KW-1185">Reference proteome</keyword>
<evidence type="ECO:0000256" key="1">
    <source>
        <dbReference type="SAM" id="MobiDB-lite"/>
    </source>
</evidence>
<dbReference type="OrthoDB" id="3035453at2759"/>
<dbReference type="EMBL" id="SSOP01000179">
    <property type="protein sequence ID" value="KAB5590305.1"/>
    <property type="molecule type" value="Genomic_DNA"/>
</dbReference>
<dbReference type="InterPro" id="IPR054586">
    <property type="entry name" value="MACPF_1_fungal"/>
</dbReference>
<feature type="region of interest" description="Disordered" evidence="1">
    <location>
        <begin position="671"/>
        <end position="692"/>
    </location>
</feature>
<feature type="region of interest" description="Disordered" evidence="1">
    <location>
        <begin position="27"/>
        <end position="98"/>
    </location>
</feature>
<feature type="compositionally biased region" description="Low complexity" evidence="1">
    <location>
        <begin position="41"/>
        <end position="52"/>
    </location>
</feature>
<dbReference type="AlphaFoldDB" id="A0A5N5QEX8"/>
<evidence type="ECO:0000259" key="2">
    <source>
        <dbReference type="Pfam" id="PF22693"/>
    </source>
</evidence>
<feature type="domain" description="MACPF-like" evidence="2">
    <location>
        <begin position="562"/>
        <end position="730"/>
    </location>
</feature>
<proteinExistence type="predicted"/>